<dbReference type="RefSeq" id="WP_092524552.1">
    <property type="nucleotide sequence ID" value="NZ_FNKO01000002.1"/>
</dbReference>
<evidence type="ECO:0000259" key="1">
    <source>
        <dbReference type="Pfam" id="PF11774"/>
    </source>
</evidence>
<proteinExistence type="predicted"/>
<evidence type="ECO:0000313" key="2">
    <source>
        <dbReference type="EMBL" id="SDQ95300.1"/>
    </source>
</evidence>
<feature type="domain" description="Lsr2 dimerization" evidence="1">
    <location>
        <begin position="1"/>
        <end position="63"/>
    </location>
</feature>
<evidence type="ECO:0000313" key="3">
    <source>
        <dbReference type="Proteomes" id="UP000199301"/>
    </source>
</evidence>
<dbReference type="Pfam" id="PF11774">
    <property type="entry name" value="Lsr2"/>
    <property type="match status" value="1"/>
</dbReference>
<dbReference type="OrthoDB" id="4113332at2"/>
<reference evidence="3" key="1">
    <citation type="submission" date="2016-10" db="EMBL/GenBank/DDBJ databases">
        <authorList>
            <person name="Varghese N."/>
            <person name="Submissions S."/>
        </authorList>
    </citation>
    <scope>NUCLEOTIDE SEQUENCE [LARGE SCALE GENOMIC DNA]</scope>
    <source>
        <strain evidence="3">DSM 45459</strain>
    </source>
</reference>
<dbReference type="EMBL" id="FNKO01000002">
    <property type="protein sequence ID" value="SDQ95300.1"/>
    <property type="molecule type" value="Genomic_DNA"/>
</dbReference>
<name>A0A1H1F335_9ACTN</name>
<keyword evidence="3" id="KW-1185">Reference proteome</keyword>
<organism evidence="2 3">
    <name type="scientific">Actinopolyspora saharensis</name>
    <dbReference type="NCBI Taxonomy" id="995062"/>
    <lineage>
        <taxon>Bacteria</taxon>
        <taxon>Bacillati</taxon>
        <taxon>Actinomycetota</taxon>
        <taxon>Actinomycetes</taxon>
        <taxon>Actinopolysporales</taxon>
        <taxon>Actinopolysporaceae</taxon>
        <taxon>Actinopolyspora</taxon>
    </lineage>
</organism>
<sequence>MSAKVHSELIDDLEAAAGKEVEAHTTITFGIDGDTFEVDLCARNVAILRSALSPFLVVARPVGG</sequence>
<protein>
    <submittedName>
        <fullName evidence="2">Lsr2 protein</fullName>
    </submittedName>
</protein>
<accession>A0A1H1F335</accession>
<dbReference type="Proteomes" id="UP000199301">
    <property type="component" value="Unassembled WGS sequence"/>
</dbReference>
<dbReference type="STRING" id="995062.SAMN04489718_2811"/>
<dbReference type="AlphaFoldDB" id="A0A1H1F335"/>
<dbReference type="InterPro" id="IPR042261">
    <property type="entry name" value="Lsr2-like_dimerization"/>
</dbReference>
<dbReference type="Gene3D" id="3.30.60.230">
    <property type="entry name" value="Lsr2, dimerization domain"/>
    <property type="match status" value="1"/>
</dbReference>
<dbReference type="GO" id="GO:0003677">
    <property type="term" value="F:DNA binding"/>
    <property type="evidence" value="ECO:0007669"/>
    <property type="project" value="InterPro"/>
</dbReference>
<gene>
    <name evidence="2" type="ORF">SAMN04489718_2811</name>
</gene>
<dbReference type="InterPro" id="IPR024412">
    <property type="entry name" value="Lsr2_dim_dom"/>
</dbReference>